<dbReference type="InterPro" id="IPR054728">
    <property type="entry name" value="RsmB-like_ferredoxin"/>
</dbReference>
<dbReference type="InterPro" id="IPR001678">
    <property type="entry name" value="MeTrfase_RsmB-F_NOP2_dom"/>
</dbReference>
<dbReference type="GO" id="GO:0008173">
    <property type="term" value="F:RNA methyltransferase activity"/>
    <property type="evidence" value="ECO:0007669"/>
    <property type="project" value="InterPro"/>
</dbReference>
<feature type="domain" description="SAM-dependent MTase RsmB/NOP-type" evidence="7">
    <location>
        <begin position="155"/>
        <end position="432"/>
    </location>
</feature>
<dbReference type="Pfam" id="PF01189">
    <property type="entry name" value="Methyltr_RsmB-F"/>
    <property type="match status" value="1"/>
</dbReference>
<feature type="binding site" evidence="6">
    <location>
        <position position="269"/>
    </location>
    <ligand>
        <name>S-adenosyl-L-methionine</name>
        <dbReference type="ChEBI" id="CHEBI:59789"/>
    </ligand>
</feature>
<evidence type="ECO:0000259" key="7">
    <source>
        <dbReference type="PROSITE" id="PS51686"/>
    </source>
</evidence>
<name>A0A967EZJ6_9PROT</name>
<dbReference type="InterPro" id="IPR023267">
    <property type="entry name" value="RCMT"/>
</dbReference>
<keyword evidence="9" id="KW-1185">Reference proteome</keyword>
<dbReference type="GO" id="GO:0001510">
    <property type="term" value="P:RNA methylation"/>
    <property type="evidence" value="ECO:0007669"/>
    <property type="project" value="InterPro"/>
</dbReference>
<keyword evidence="5 6" id="KW-0694">RNA-binding</keyword>
<dbReference type="GO" id="GO:0003723">
    <property type="term" value="F:RNA binding"/>
    <property type="evidence" value="ECO:0007669"/>
    <property type="project" value="UniProtKB-UniRule"/>
</dbReference>
<proteinExistence type="inferred from homology"/>
<dbReference type="Gene3D" id="3.40.50.150">
    <property type="entry name" value="Vaccinia Virus protein VP39"/>
    <property type="match status" value="1"/>
</dbReference>
<evidence type="ECO:0000313" key="9">
    <source>
        <dbReference type="Proteomes" id="UP000761264"/>
    </source>
</evidence>
<dbReference type="PROSITE" id="PS51686">
    <property type="entry name" value="SAM_MT_RSMB_NOP"/>
    <property type="match status" value="1"/>
</dbReference>
<dbReference type="SUPFAM" id="SSF53335">
    <property type="entry name" value="S-adenosyl-L-methionine-dependent methyltransferases"/>
    <property type="match status" value="1"/>
</dbReference>
<dbReference type="PROSITE" id="PS01153">
    <property type="entry name" value="NOL1_NOP2_SUN"/>
    <property type="match status" value="1"/>
</dbReference>
<dbReference type="Pfam" id="PF22458">
    <property type="entry name" value="RsmF-B_ferredox"/>
    <property type="match status" value="1"/>
</dbReference>
<evidence type="ECO:0000256" key="6">
    <source>
        <dbReference type="PROSITE-ProRule" id="PRU01023"/>
    </source>
</evidence>
<sequence length="435" mass="46481">MTPAARIQAVIEVVGQLDQAARPAEQTVSDYYRQRRYIGSKDRRAISALTYAVLRHRARLAWHLGQCKGRPPWGRSETLAFLLLSGQETVETLEGLCNGEGYGPAVLTQDEGVVLQSLQGQALSTDAQPEEVRHETPGWLMPSFTRAFGPAVEAELDALLQEAPLDLRCNTLKTDRAAALAALAAEGIEAEPTPLSPLGLRVSGRRALRSSRAYVGGLVEIQDEGSQLAALLCDAAPGMAVADVCAGAGGKTLALAAAMAGQGCLLAADVDGARLDRAVARLRRAGADFVERRVLADLAGAEDLAACFDRVLIDAPCSGTGAWRRQPDARWRLTPADLARYRAAQQETLSKAAALVRPGGRMVYVTCSLLPEENEDQVEAFLQNHPQFSLHPAAETWERVIGGAFPGDGPFLTLTPARQGTDGFFVAILQREGPA</sequence>
<comment type="similarity">
    <text evidence="1 6">Belongs to the class I-like SAM-binding methyltransferase superfamily. RsmB/NOP family.</text>
</comment>
<dbReference type="AlphaFoldDB" id="A0A967EZJ6"/>
<reference evidence="8" key="1">
    <citation type="submission" date="2020-03" db="EMBL/GenBank/DDBJ databases">
        <title>Genome of Pelagibius litoralis DSM 21314T.</title>
        <authorList>
            <person name="Wang G."/>
        </authorList>
    </citation>
    <scope>NUCLEOTIDE SEQUENCE</scope>
    <source>
        <strain evidence="8">DSM 21314</strain>
    </source>
</reference>
<dbReference type="PRINTS" id="PR02008">
    <property type="entry name" value="RCMTFAMILY"/>
</dbReference>
<comment type="caution">
    <text evidence="6">Lacks conserved residue(s) required for the propagation of feature annotation.</text>
</comment>
<keyword evidence="3 6" id="KW-0808">Transferase</keyword>
<feature type="active site" description="Nucleophile" evidence="6">
    <location>
        <position position="367"/>
    </location>
</feature>
<accession>A0A967EZJ6</accession>
<dbReference type="RefSeq" id="WP_167226812.1">
    <property type="nucleotide sequence ID" value="NZ_JAAQPH010000013.1"/>
</dbReference>
<feature type="binding site" evidence="6">
    <location>
        <position position="314"/>
    </location>
    <ligand>
        <name>S-adenosyl-L-methionine</name>
        <dbReference type="ChEBI" id="CHEBI:59789"/>
    </ligand>
</feature>
<keyword evidence="4 6" id="KW-0949">S-adenosyl-L-methionine</keyword>
<evidence type="ECO:0000256" key="5">
    <source>
        <dbReference type="ARBA" id="ARBA00022884"/>
    </source>
</evidence>
<dbReference type="InterPro" id="IPR018314">
    <property type="entry name" value="RsmB/NOL1/NOP2-like_CS"/>
</dbReference>
<evidence type="ECO:0000256" key="4">
    <source>
        <dbReference type="ARBA" id="ARBA00022691"/>
    </source>
</evidence>
<dbReference type="InterPro" id="IPR029063">
    <property type="entry name" value="SAM-dependent_MTases_sf"/>
</dbReference>
<dbReference type="PANTHER" id="PTHR22807">
    <property type="entry name" value="NOP2 YEAST -RELATED NOL1/NOP2/FMU SUN DOMAIN-CONTAINING"/>
    <property type="match status" value="1"/>
</dbReference>
<organism evidence="8 9">
    <name type="scientific">Pelagibius litoralis</name>
    <dbReference type="NCBI Taxonomy" id="374515"/>
    <lineage>
        <taxon>Bacteria</taxon>
        <taxon>Pseudomonadati</taxon>
        <taxon>Pseudomonadota</taxon>
        <taxon>Alphaproteobacteria</taxon>
        <taxon>Rhodospirillales</taxon>
        <taxon>Rhodovibrionaceae</taxon>
        <taxon>Pelagibius</taxon>
    </lineage>
</organism>
<evidence type="ECO:0000313" key="8">
    <source>
        <dbReference type="EMBL" id="NIA70331.1"/>
    </source>
</evidence>
<evidence type="ECO:0000256" key="2">
    <source>
        <dbReference type="ARBA" id="ARBA00022603"/>
    </source>
</evidence>
<evidence type="ECO:0000256" key="3">
    <source>
        <dbReference type="ARBA" id="ARBA00022679"/>
    </source>
</evidence>
<gene>
    <name evidence="8" type="ORF">HBA54_17120</name>
</gene>
<dbReference type="PANTHER" id="PTHR22807:SF53">
    <property type="entry name" value="RIBOSOMAL RNA SMALL SUBUNIT METHYLTRANSFERASE B-RELATED"/>
    <property type="match status" value="1"/>
</dbReference>
<dbReference type="InterPro" id="IPR049560">
    <property type="entry name" value="MeTrfase_RsmB-F_NOP2_cat"/>
</dbReference>
<evidence type="ECO:0000256" key="1">
    <source>
        <dbReference type="ARBA" id="ARBA00007494"/>
    </source>
</evidence>
<keyword evidence="2 6" id="KW-0489">Methyltransferase</keyword>
<protein>
    <submittedName>
        <fullName evidence="8">RsmB/NOP family class I SAM-dependent RNA methyltransferase</fullName>
    </submittedName>
</protein>
<comment type="caution">
    <text evidence="8">The sequence shown here is derived from an EMBL/GenBank/DDBJ whole genome shotgun (WGS) entry which is preliminary data.</text>
</comment>
<feature type="binding site" evidence="6">
    <location>
        <position position="297"/>
    </location>
    <ligand>
        <name>S-adenosyl-L-methionine</name>
        <dbReference type="ChEBI" id="CHEBI:59789"/>
    </ligand>
</feature>
<dbReference type="EMBL" id="JAAQPH010000013">
    <property type="protein sequence ID" value="NIA70331.1"/>
    <property type="molecule type" value="Genomic_DNA"/>
</dbReference>
<dbReference type="Gene3D" id="3.30.70.1170">
    <property type="entry name" value="Sun protein, domain 3"/>
    <property type="match status" value="1"/>
</dbReference>
<dbReference type="Proteomes" id="UP000761264">
    <property type="component" value="Unassembled WGS sequence"/>
</dbReference>